<evidence type="ECO:0000259" key="6">
    <source>
        <dbReference type="Pfam" id="PF12698"/>
    </source>
</evidence>
<comment type="subcellular location">
    <subcellularLocation>
        <location evidence="1">Membrane</location>
        <topology evidence="1">Multi-pass membrane protein</topology>
    </subcellularLocation>
</comment>
<evidence type="ECO:0000256" key="3">
    <source>
        <dbReference type="ARBA" id="ARBA00022989"/>
    </source>
</evidence>
<evidence type="ECO:0000313" key="7">
    <source>
        <dbReference type="EMBL" id="RMH93835.1"/>
    </source>
</evidence>
<feature type="transmembrane region" description="Helical" evidence="5">
    <location>
        <begin position="244"/>
        <end position="262"/>
    </location>
</feature>
<dbReference type="RefSeq" id="WP_122100878.1">
    <property type="nucleotide sequence ID" value="NZ_RFLY01000004.1"/>
</dbReference>
<evidence type="ECO:0000256" key="1">
    <source>
        <dbReference type="ARBA" id="ARBA00004141"/>
    </source>
</evidence>
<dbReference type="EMBL" id="RFLY01000004">
    <property type="protein sequence ID" value="RMH93835.1"/>
    <property type="molecule type" value="Genomic_DNA"/>
</dbReference>
<dbReference type="Proteomes" id="UP000275012">
    <property type="component" value="Unassembled WGS sequence"/>
</dbReference>
<feature type="domain" description="ABC-2 type transporter transmembrane" evidence="6">
    <location>
        <begin position="30"/>
        <end position="389"/>
    </location>
</feature>
<organism evidence="7 8">
    <name type="scientific">Solilutibacter pythonis</name>
    <dbReference type="NCBI Taxonomy" id="2483112"/>
    <lineage>
        <taxon>Bacteria</taxon>
        <taxon>Pseudomonadati</taxon>
        <taxon>Pseudomonadota</taxon>
        <taxon>Gammaproteobacteria</taxon>
        <taxon>Lysobacterales</taxon>
        <taxon>Lysobacteraceae</taxon>
        <taxon>Solilutibacter</taxon>
    </lineage>
</organism>
<feature type="transmembrane region" description="Helical" evidence="5">
    <location>
        <begin position="371"/>
        <end position="393"/>
    </location>
</feature>
<keyword evidence="8" id="KW-1185">Reference proteome</keyword>
<evidence type="ECO:0000256" key="2">
    <source>
        <dbReference type="ARBA" id="ARBA00022692"/>
    </source>
</evidence>
<dbReference type="GO" id="GO:0016020">
    <property type="term" value="C:membrane"/>
    <property type="evidence" value="ECO:0007669"/>
    <property type="project" value="UniProtKB-SubCell"/>
</dbReference>
<feature type="transmembrane region" description="Helical" evidence="5">
    <location>
        <begin position="190"/>
        <end position="212"/>
    </location>
</feature>
<comment type="caution">
    <text evidence="7">The sequence shown here is derived from an EMBL/GenBank/DDBJ whole genome shotgun (WGS) entry which is preliminary data.</text>
</comment>
<dbReference type="Pfam" id="PF12698">
    <property type="entry name" value="ABC2_membrane_3"/>
    <property type="match status" value="1"/>
</dbReference>
<name>A0A3M2I0B7_9GAMM</name>
<keyword evidence="3 5" id="KW-1133">Transmembrane helix</keyword>
<evidence type="ECO:0000256" key="5">
    <source>
        <dbReference type="SAM" id="Phobius"/>
    </source>
</evidence>
<feature type="transmembrane region" description="Helical" evidence="5">
    <location>
        <begin position="319"/>
        <end position="338"/>
    </location>
</feature>
<dbReference type="OrthoDB" id="5486437at2"/>
<dbReference type="AlphaFoldDB" id="A0A3M2I0B7"/>
<dbReference type="PANTHER" id="PTHR43471">
    <property type="entry name" value="ABC TRANSPORTER PERMEASE"/>
    <property type="match status" value="1"/>
</dbReference>
<reference evidence="7 8" key="1">
    <citation type="submission" date="2018-10" db="EMBL/GenBank/DDBJ databases">
        <title>Proposal of Lysobacter pythonis sp. nov. isolated from royal pythons (Python regius).</title>
        <authorList>
            <person name="Hans-Juergen B."/>
            <person name="Huptas C."/>
            <person name="Sandra B."/>
            <person name="Igor L."/>
            <person name="Joachim S."/>
            <person name="Siegfried S."/>
            <person name="Mareike W."/>
            <person name="Peter K."/>
        </authorList>
    </citation>
    <scope>NUCLEOTIDE SEQUENCE [LARGE SCALE GENOMIC DNA]</scope>
    <source>
        <strain evidence="7 8">4284/11</strain>
    </source>
</reference>
<evidence type="ECO:0000313" key="8">
    <source>
        <dbReference type="Proteomes" id="UP000275012"/>
    </source>
</evidence>
<proteinExistence type="predicted"/>
<keyword evidence="2 5" id="KW-0812">Transmembrane</keyword>
<feature type="transmembrane region" description="Helical" evidence="5">
    <location>
        <begin position="283"/>
        <end position="307"/>
    </location>
</feature>
<sequence>MNNARRTGFLAALLTVMRKELRDFTRDRKTLLLTLLMGPLVYPIMMLGMGKLSEMRRSTQLEKPLAIAIVGHQRVPNLTAFLASQGITAMNSPPGDVEAAIRAQDQDVALVIDEKFDDDWAAGRPARVTIVADSTRRNADIPVARVNAALDAYSQTTGATRLLARGINPGITRALGVDRKDMATPEAKRGVLLSVVMPLILLILAFIGGAHLSMDTTAGERERQSLEPLLATPASRAALVSGKMLAAALVGITSLVLTLLAFKLSANLAGTGMARMMDVSLPAIAGMLLILLPLVLIGTALLTFLSANSKSMKEAQAQMTWLLFLPMVPAYALMAYPLKDTELWQYAVPFLSQNQMLAKVSRGEMPGPEQWAVYLAAALALATALWAAAVWRYKQEKLAIAS</sequence>
<evidence type="ECO:0000256" key="4">
    <source>
        <dbReference type="ARBA" id="ARBA00023136"/>
    </source>
</evidence>
<dbReference type="InterPro" id="IPR013525">
    <property type="entry name" value="ABC2_TM"/>
</dbReference>
<protein>
    <submittedName>
        <fullName evidence="7">ABC transporter permease</fullName>
    </submittedName>
</protein>
<accession>A0A3M2I0B7</accession>
<dbReference type="GO" id="GO:0140359">
    <property type="term" value="F:ABC-type transporter activity"/>
    <property type="evidence" value="ECO:0007669"/>
    <property type="project" value="InterPro"/>
</dbReference>
<keyword evidence="4 5" id="KW-0472">Membrane</keyword>
<gene>
    <name evidence="7" type="ORF">EBB59_04120</name>
</gene>
<feature type="transmembrane region" description="Helical" evidence="5">
    <location>
        <begin position="28"/>
        <end position="48"/>
    </location>
</feature>
<dbReference type="PANTHER" id="PTHR43471:SF3">
    <property type="entry name" value="ABC TRANSPORTER PERMEASE PROTEIN NATB"/>
    <property type="match status" value="1"/>
</dbReference>